<feature type="repeat" description="HEAT" evidence="1">
    <location>
        <begin position="115"/>
        <end position="139"/>
    </location>
</feature>
<dbReference type="AlphaFoldDB" id="A0A0A9XL43"/>
<proteinExistence type="predicted"/>
<name>A0A0A9XL43_LYGHE</name>
<dbReference type="SUPFAM" id="SSF48371">
    <property type="entry name" value="ARM repeat"/>
    <property type="match status" value="1"/>
</dbReference>
<dbReference type="EMBL" id="GBHO01022955">
    <property type="protein sequence ID" value="JAG20649.1"/>
    <property type="molecule type" value="Transcribed_RNA"/>
</dbReference>
<accession>A0A0A9XL43</accession>
<keyword evidence="2" id="KW-0808">Transferase</keyword>
<dbReference type="Gene3D" id="1.25.10.10">
    <property type="entry name" value="Leucine-rich Repeat Variant"/>
    <property type="match status" value="1"/>
</dbReference>
<dbReference type="PANTHER" id="PTHR12984:SF3">
    <property type="entry name" value="N-TERMINAL KINASE-LIKE PROTEIN"/>
    <property type="match status" value="1"/>
</dbReference>
<reference evidence="2" key="1">
    <citation type="journal article" date="2014" name="PLoS ONE">
        <title>Transcriptome-Based Identification of ABC Transporters in the Western Tarnished Plant Bug Lygus hesperus.</title>
        <authorList>
            <person name="Hull J.J."/>
            <person name="Chaney K."/>
            <person name="Geib S.M."/>
            <person name="Fabrick J.A."/>
            <person name="Brent C.S."/>
            <person name="Walsh D."/>
            <person name="Lavine L.C."/>
        </authorList>
    </citation>
    <scope>NUCLEOTIDE SEQUENCE</scope>
</reference>
<gene>
    <name evidence="2" type="primary">scyl1_1</name>
    <name evidence="2" type="ORF">CM83_21411</name>
</gene>
<evidence type="ECO:0000313" key="2">
    <source>
        <dbReference type="EMBL" id="JAG20649.1"/>
    </source>
</evidence>
<dbReference type="GO" id="GO:0016301">
    <property type="term" value="F:kinase activity"/>
    <property type="evidence" value="ECO:0007669"/>
    <property type="project" value="UniProtKB-KW"/>
</dbReference>
<evidence type="ECO:0000256" key="1">
    <source>
        <dbReference type="PROSITE-ProRule" id="PRU00103"/>
    </source>
</evidence>
<sequence length="139" mass="15026">MKNFTHTVAAVQEASARALVDFAPLLQSSPLLIRDAVPALASLQQHRDGAIRTNATICLCKLAPFIASSPQKSVLLLSGFLRMLKDPFVPSRLAAVRGLYSSVSVFTPVQSAMQLLPGLAPLTIDQDCNIREMALQLLR</sequence>
<dbReference type="InterPro" id="IPR051177">
    <property type="entry name" value="CIK-Related_Protein"/>
</dbReference>
<dbReference type="PROSITE" id="PS50077">
    <property type="entry name" value="HEAT_REPEAT"/>
    <property type="match status" value="1"/>
</dbReference>
<dbReference type="InterPro" id="IPR011989">
    <property type="entry name" value="ARM-like"/>
</dbReference>
<dbReference type="PANTHER" id="PTHR12984">
    <property type="entry name" value="SCY1-RELATED S/T PROTEIN KINASE-LIKE"/>
    <property type="match status" value="1"/>
</dbReference>
<protein>
    <submittedName>
        <fullName evidence="2">N-terminal kinase-like protein</fullName>
    </submittedName>
</protein>
<dbReference type="InterPro" id="IPR016024">
    <property type="entry name" value="ARM-type_fold"/>
</dbReference>
<dbReference type="InterPro" id="IPR021133">
    <property type="entry name" value="HEAT_type_2"/>
</dbReference>
<reference evidence="2" key="2">
    <citation type="submission" date="2014-07" db="EMBL/GenBank/DDBJ databases">
        <authorList>
            <person name="Hull J."/>
        </authorList>
    </citation>
    <scope>NUCLEOTIDE SEQUENCE</scope>
</reference>
<organism evidence="2">
    <name type="scientific">Lygus hesperus</name>
    <name type="common">Western plant bug</name>
    <dbReference type="NCBI Taxonomy" id="30085"/>
    <lineage>
        <taxon>Eukaryota</taxon>
        <taxon>Metazoa</taxon>
        <taxon>Ecdysozoa</taxon>
        <taxon>Arthropoda</taxon>
        <taxon>Hexapoda</taxon>
        <taxon>Insecta</taxon>
        <taxon>Pterygota</taxon>
        <taxon>Neoptera</taxon>
        <taxon>Paraneoptera</taxon>
        <taxon>Hemiptera</taxon>
        <taxon>Heteroptera</taxon>
        <taxon>Panheteroptera</taxon>
        <taxon>Cimicomorpha</taxon>
        <taxon>Miridae</taxon>
        <taxon>Mirini</taxon>
        <taxon>Lygus</taxon>
    </lineage>
</organism>
<keyword evidence="2" id="KW-0418">Kinase</keyword>